<dbReference type="PANTHER" id="PTHR13556:SF2">
    <property type="entry name" value="TRANSCRIPTIONAL ADAPTER 3"/>
    <property type="match status" value="1"/>
</dbReference>
<feature type="compositionally biased region" description="Gly residues" evidence="6">
    <location>
        <begin position="555"/>
        <end position="571"/>
    </location>
</feature>
<dbReference type="Proteomes" id="UP000749293">
    <property type="component" value="Unassembled WGS sequence"/>
</dbReference>
<feature type="compositionally biased region" description="Low complexity" evidence="6">
    <location>
        <begin position="411"/>
        <end position="421"/>
    </location>
</feature>
<feature type="compositionally biased region" description="Basic and acidic residues" evidence="6">
    <location>
        <begin position="380"/>
        <end position="389"/>
    </location>
</feature>
<dbReference type="EMBL" id="JAANYQ010000003">
    <property type="protein sequence ID" value="KAF4125025.1"/>
    <property type="molecule type" value="Genomic_DNA"/>
</dbReference>
<proteinExistence type="inferred from homology"/>
<evidence type="ECO:0000313" key="8">
    <source>
        <dbReference type="Proteomes" id="UP000749293"/>
    </source>
</evidence>
<dbReference type="OrthoDB" id="1232at2759"/>
<feature type="compositionally biased region" description="Low complexity" evidence="6">
    <location>
        <begin position="1"/>
        <end position="26"/>
    </location>
</feature>
<evidence type="ECO:0000256" key="5">
    <source>
        <dbReference type="ARBA" id="ARBA00023242"/>
    </source>
</evidence>
<comment type="similarity">
    <text evidence="2">Belongs to the NGG1 family.</text>
</comment>
<reference evidence="7" key="1">
    <citation type="submission" date="2020-03" db="EMBL/GenBank/DDBJ databases">
        <title>Site-based positive gene gene selection in Geosmithia morbida across the United States reveals a broad range of putative effectors and factors for local host and environmental adapation.</title>
        <authorList>
            <person name="Onufrak A."/>
            <person name="Murdoch R.W."/>
            <person name="Gazis R."/>
            <person name="Huff M."/>
            <person name="Staton M."/>
            <person name="Klingeman W."/>
            <person name="Hadziabdic D."/>
        </authorList>
    </citation>
    <scope>NUCLEOTIDE SEQUENCE</scope>
    <source>
        <strain evidence="7">1262</strain>
    </source>
</reference>
<dbReference type="InterPro" id="IPR019340">
    <property type="entry name" value="Histone_AcTrfase_su3"/>
</dbReference>
<keyword evidence="3" id="KW-0805">Transcription regulation</keyword>
<comment type="caution">
    <text evidence="7">The sequence shown here is derived from an EMBL/GenBank/DDBJ whole genome shotgun (WGS) entry which is preliminary data.</text>
</comment>
<dbReference type="GO" id="GO:0000124">
    <property type="term" value="C:SAGA complex"/>
    <property type="evidence" value="ECO:0007669"/>
    <property type="project" value="TreeGrafter"/>
</dbReference>
<dbReference type="AlphaFoldDB" id="A0A9P4YY53"/>
<evidence type="ECO:0000313" key="7">
    <source>
        <dbReference type="EMBL" id="KAF4125025.1"/>
    </source>
</evidence>
<dbReference type="Pfam" id="PF10198">
    <property type="entry name" value="Ada3"/>
    <property type="match status" value="1"/>
</dbReference>
<evidence type="ECO:0000256" key="1">
    <source>
        <dbReference type="ARBA" id="ARBA00004123"/>
    </source>
</evidence>
<feature type="region of interest" description="Disordered" evidence="6">
    <location>
        <begin position="1"/>
        <end position="44"/>
    </location>
</feature>
<keyword evidence="8" id="KW-1185">Reference proteome</keyword>
<feature type="region of interest" description="Disordered" evidence="6">
    <location>
        <begin position="108"/>
        <end position="224"/>
    </location>
</feature>
<evidence type="ECO:0000256" key="2">
    <source>
        <dbReference type="ARBA" id="ARBA00005330"/>
    </source>
</evidence>
<evidence type="ECO:0000256" key="6">
    <source>
        <dbReference type="SAM" id="MobiDB-lite"/>
    </source>
</evidence>
<feature type="compositionally biased region" description="Low complexity" evidence="6">
    <location>
        <begin position="159"/>
        <end position="176"/>
    </location>
</feature>
<dbReference type="GeneID" id="55970092"/>
<gene>
    <name evidence="7" type="ORF">GMORB2_3864</name>
</gene>
<keyword evidence="5" id="KW-0539">Nucleus</keyword>
<sequence length="644" mass="71073">MPSGASQKGTGKKGGATMAKQSRTSTPVPPPTASLPPQEPYDPDFLNTRVIVFQNTLSYDDLVDSGASSATVPDSRSIDAMLAKLKEMVSVMEKRSNFYDRGMRFLADERKKRPDDYTGEEEVRRSKHKRKKASDSLAPPDSARSSPSGDGKRKRSRADSASSSLSPAANGSPSAAMEVDEKPKKEDAEGGEEEESSSDDDGAPPRREMPQHQTFGEDPSTFDDPTVYEIRQVHPGMSDEEKKEIYSVARYPSSDLAHLIAGDPPDRDFSNAKPTSQINFTTFASYIEPYFRPFTEEDIGFLRERGDRVTPFVMPKRGKRHYSEIWDEEDGADAMDTAADKLPPNMPRGSIENMNDTVAETDGLSIGPLASRLLQALRPEHRTQSEDRPGANGLANGDVPMNGDTQGDEANGVNGNSVNGNGEERPLSPAAFMPESTTEAWKKATYPKLDYQQVDERLKQELRFLGFAAQDGAEADYDGAYDDEVAGRLRFLQERLRQQVLINGARKARLMEIVRERMAHQEYSTILEDLDTQVQAAYTKRTRTMGKSKKAKRPGGAGGGSHFVGAGGAGAAGTARPGIGDLTRTLMERRKKWIRTIGGIFTDEMVGKVPRETDPDSFIFRPEHMAGLLKKEKEQWDEELEDDE</sequence>
<dbReference type="GO" id="GO:0005634">
    <property type="term" value="C:nucleus"/>
    <property type="evidence" value="ECO:0007669"/>
    <property type="project" value="UniProtKB-SubCell"/>
</dbReference>
<accession>A0A9P4YY53</accession>
<name>A0A9P4YY53_9HYPO</name>
<protein>
    <submittedName>
        <fullName evidence="7">Transcriptional adapter 3</fullName>
    </submittedName>
</protein>
<feature type="region of interest" description="Disordered" evidence="6">
    <location>
        <begin position="541"/>
        <end position="579"/>
    </location>
</feature>
<dbReference type="RefSeq" id="XP_035323677.1">
    <property type="nucleotide sequence ID" value="XM_035465840.1"/>
</dbReference>
<dbReference type="PANTHER" id="PTHR13556">
    <property type="entry name" value="TRANSCRIPTIONAL ADAPTER 3-RELATED"/>
    <property type="match status" value="1"/>
</dbReference>
<dbReference type="GO" id="GO:0003713">
    <property type="term" value="F:transcription coactivator activity"/>
    <property type="evidence" value="ECO:0007669"/>
    <property type="project" value="TreeGrafter"/>
</dbReference>
<feature type="compositionally biased region" description="Acidic residues" evidence="6">
    <location>
        <begin position="189"/>
        <end position="202"/>
    </location>
</feature>
<dbReference type="GO" id="GO:0006357">
    <property type="term" value="P:regulation of transcription by RNA polymerase II"/>
    <property type="evidence" value="ECO:0007669"/>
    <property type="project" value="TreeGrafter"/>
</dbReference>
<feature type="compositionally biased region" description="Basic and acidic residues" evidence="6">
    <location>
        <begin position="108"/>
        <end position="124"/>
    </location>
</feature>
<evidence type="ECO:0000256" key="4">
    <source>
        <dbReference type="ARBA" id="ARBA00023163"/>
    </source>
</evidence>
<feature type="compositionally biased region" description="Basic and acidic residues" evidence="6">
    <location>
        <begin position="179"/>
        <end position="188"/>
    </location>
</feature>
<feature type="region of interest" description="Disordered" evidence="6">
    <location>
        <begin position="380"/>
        <end position="430"/>
    </location>
</feature>
<keyword evidence="4" id="KW-0804">Transcription</keyword>
<feature type="compositionally biased region" description="Basic residues" evidence="6">
    <location>
        <begin position="541"/>
        <end position="553"/>
    </location>
</feature>
<feature type="compositionally biased region" description="Pro residues" evidence="6">
    <location>
        <begin position="27"/>
        <end position="40"/>
    </location>
</feature>
<evidence type="ECO:0000256" key="3">
    <source>
        <dbReference type="ARBA" id="ARBA00023015"/>
    </source>
</evidence>
<organism evidence="7 8">
    <name type="scientific">Geosmithia morbida</name>
    <dbReference type="NCBI Taxonomy" id="1094350"/>
    <lineage>
        <taxon>Eukaryota</taxon>
        <taxon>Fungi</taxon>
        <taxon>Dikarya</taxon>
        <taxon>Ascomycota</taxon>
        <taxon>Pezizomycotina</taxon>
        <taxon>Sordariomycetes</taxon>
        <taxon>Hypocreomycetidae</taxon>
        <taxon>Hypocreales</taxon>
        <taxon>Bionectriaceae</taxon>
        <taxon>Geosmithia</taxon>
    </lineage>
</organism>
<comment type="subcellular location">
    <subcellularLocation>
        <location evidence="1">Nucleus</location>
    </subcellularLocation>
</comment>